<sequence length="138" mass="15788">MFVSTLQLIAQLASNPLYIFCFCNLMIIVIILIGSSSGSIYDEESQVPLSRVSNACSNAKHSTPIMHQLDVNEMVSVDLSKQSNPAETQAPICQEKRSYENKEKNYNNEEDDVEFRRRVEEFIDKVNRGWRAELQRAL</sequence>
<dbReference type="InParanoid" id="B9RJI6"/>
<gene>
    <name evidence="3" type="ORF">RCOM_1034930</name>
</gene>
<evidence type="ECO:0000313" key="3">
    <source>
        <dbReference type="EMBL" id="EEF48488.1"/>
    </source>
</evidence>
<dbReference type="PANTHER" id="PTHR36595">
    <property type="entry name" value="TRANSMEMBRANE PROTEIN"/>
    <property type="match status" value="1"/>
</dbReference>
<keyword evidence="2" id="KW-0812">Transmembrane</keyword>
<feature type="transmembrane region" description="Helical" evidence="2">
    <location>
        <begin position="17"/>
        <end position="41"/>
    </location>
</feature>
<accession>B9RJI6</accession>
<dbReference type="STRING" id="3988.B9RJI6"/>
<keyword evidence="2" id="KW-1133">Transmembrane helix</keyword>
<name>B9RJI6_RICCO</name>
<feature type="region of interest" description="Disordered" evidence="1">
    <location>
        <begin position="80"/>
        <end position="107"/>
    </location>
</feature>
<protein>
    <submittedName>
        <fullName evidence="3">Uncharacterized protein</fullName>
    </submittedName>
</protein>
<evidence type="ECO:0000256" key="2">
    <source>
        <dbReference type="SAM" id="Phobius"/>
    </source>
</evidence>
<evidence type="ECO:0000256" key="1">
    <source>
        <dbReference type="SAM" id="MobiDB-lite"/>
    </source>
</evidence>
<dbReference type="PANTHER" id="PTHR36595:SF1">
    <property type="entry name" value="TRANSMEMBRANE PROTEIN"/>
    <property type="match status" value="1"/>
</dbReference>
<dbReference type="Proteomes" id="UP000008311">
    <property type="component" value="Unassembled WGS sequence"/>
</dbReference>
<keyword evidence="2" id="KW-0472">Membrane</keyword>
<dbReference type="EMBL" id="EQ973783">
    <property type="protein sequence ID" value="EEF48488.1"/>
    <property type="molecule type" value="Genomic_DNA"/>
</dbReference>
<keyword evidence="4" id="KW-1185">Reference proteome</keyword>
<reference evidence="4" key="1">
    <citation type="journal article" date="2010" name="Nat. Biotechnol.">
        <title>Draft genome sequence of the oilseed species Ricinus communis.</title>
        <authorList>
            <person name="Chan A.P."/>
            <person name="Crabtree J."/>
            <person name="Zhao Q."/>
            <person name="Lorenzi H."/>
            <person name="Orvis J."/>
            <person name="Puiu D."/>
            <person name="Melake-Berhan A."/>
            <person name="Jones K.M."/>
            <person name="Redman J."/>
            <person name="Chen G."/>
            <person name="Cahoon E.B."/>
            <person name="Gedil M."/>
            <person name="Stanke M."/>
            <person name="Haas B.J."/>
            <person name="Wortman J.R."/>
            <person name="Fraser-Liggett C.M."/>
            <person name="Ravel J."/>
            <person name="Rabinowicz P.D."/>
        </authorList>
    </citation>
    <scope>NUCLEOTIDE SEQUENCE [LARGE SCALE GENOMIC DNA]</scope>
    <source>
        <strain evidence="4">cv. Hale</strain>
    </source>
</reference>
<feature type="compositionally biased region" description="Basic and acidic residues" evidence="1">
    <location>
        <begin position="94"/>
        <end position="107"/>
    </location>
</feature>
<proteinExistence type="predicted"/>
<evidence type="ECO:0000313" key="4">
    <source>
        <dbReference type="Proteomes" id="UP000008311"/>
    </source>
</evidence>
<organism evidence="3 4">
    <name type="scientific">Ricinus communis</name>
    <name type="common">Castor bean</name>
    <dbReference type="NCBI Taxonomy" id="3988"/>
    <lineage>
        <taxon>Eukaryota</taxon>
        <taxon>Viridiplantae</taxon>
        <taxon>Streptophyta</taxon>
        <taxon>Embryophyta</taxon>
        <taxon>Tracheophyta</taxon>
        <taxon>Spermatophyta</taxon>
        <taxon>Magnoliopsida</taxon>
        <taxon>eudicotyledons</taxon>
        <taxon>Gunneridae</taxon>
        <taxon>Pentapetalae</taxon>
        <taxon>rosids</taxon>
        <taxon>fabids</taxon>
        <taxon>Malpighiales</taxon>
        <taxon>Euphorbiaceae</taxon>
        <taxon>Acalyphoideae</taxon>
        <taxon>Acalypheae</taxon>
        <taxon>Ricinus</taxon>
    </lineage>
</organism>
<dbReference type="AlphaFoldDB" id="B9RJI6"/>